<feature type="non-terminal residue" evidence="1">
    <location>
        <position position="1"/>
    </location>
</feature>
<feature type="non-terminal residue" evidence="1">
    <location>
        <position position="72"/>
    </location>
</feature>
<comment type="caution">
    <text evidence="1">The sequence shown here is derived from an EMBL/GenBank/DDBJ whole genome shotgun (WGS) entry which is preliminary data.</text>
</comment>
<sequence>REDEELKRSVAACREYATKKRDVPEDELQPTLSPGEAAFATRMWEFKKHKGPGSDTQEEGSNEDNLPNQEAN</sequence>
<reference evidence="1" key="1">
    <citation type="submission" date="2021-06" db="EMBL/GenBank/DDBJ databases">
        <authorList>
            <person name="Kallberg Y."/>
            <person name="Tangrot J."/>
            <person name="Rosling A."/>
        </authorList>
    </citation>
    <scope>NUCLEOTIDE SEQUENCE</scope>
    <source>
        <strain evidence="1">CL356</strain>
    </source>
</reference>
<proteinExistence type="predicted"/>
<keyword evidence="2" id="KW-1185">Reference proteome</keyword>
<evidence type="ECO:0000313" key="2">
    <source>
        <dbReference type="Proteomes" id="UP000789525"/>
    </source>
</evidence>
<dbReference type="Proteomes" id="UP000789525">
    <property type="component" value="Unassembled WGS sequence"/>
</dbReference>
<dbReference type="EMBL" id="CAJVPT010065589">
    <property type="protein sequence ID" value="CAG8772090.1"/>
    <property type="molecule type" value="Genomic_DNA"/>
</dbReference>
<name>A0ACA9R131_9GLOM</name>
<gene>
    <name evidence="1" type="ORF">ACOLOM_LOCUS13856</name>
</gene>
<accession>A0ACA9R131</accession>
<protein>
    <submittedName>
        <fullName evidence="1">4323_t:CDS:1</fullName>
    </submittedName>
</protein>
<organism evidence="1 2">
    <name type="scientific">Acaulospora colombiana</name>
    <dbReference type="NCBI Taxonomy" id="27376"/>
    <lineage>
        <taxon>Eukaryota</taxon>
        <taxon>Fungi</taxon>
        <taxon>Fungi incertae sedis</taxon>
        <taxon>Mucoromycota</taxon>
        <taxon>Glomeromycotina</taxon>
        <taxon>Glomeromycetes</taxon>
        <taxon>Diversisporales</taxon>
        <taxon>Acaulosporaceae</taxon>
        <taxon>Acaulospora</taxon>
    </lineage>
</organism>
<evidence type="ECO:0000313" key="1">
    <source>
        <dbReference type="EMBL" id="CAG8772090.1"/>
    </source>
</evidence>